<feature type="transmembrane region" description="Helical" evidence="6">
    <location>
        <begin position="373"/>
        <end position="393"/>
    </location>
</feature>
<dbReference type="PROSITE" id="PS51257">
    <property type="entry name" value="PROKAR_LIPOPROTEIN"/>
    <property type="match status" value="1"/>
</dbReference>
<evidence type="ECO:0000313" key="10">
    <source>
        <dbReference type="Proteomes" id="UP000612352"/>
    </source>
</evidence>
<dbReference type="InterPro" id="IPR001279">
    <property type="entry name" value="Metallo-B-lactamas"/>
</dbReference>
<gene>
    <name evidence="9" type="ORF">I8D64_01960</name>
</gene>
<evidence type="ECO:0000256" key="6">
    <source>
        <dbReference type="SAM" id="Phobius"/>
    </source>
</evidence>
<protein>
    <submittedName>
        <fullName evidence="9">ComEC/Rec2 family competence protein</fullName>
    </submittedName>
</protein>
<evidence type="ECO:0000259" key="8">
    <source>
        <dbReference type="Pfam" id="PF03772"/>
    </source>
</evidence>
<evidence type="ECO:0000256" key="3">
    <source>
        <dbReference type="ARBA" id="ARBA00022692"/>
    </source>
</evidence>
<keyword evidence="10" id="KW-1185">Reference proteome</keyword>
<feature type="transmembrane region" description="Helical" evidence="6">
    <location>
        <begin position="466"/>
        <end position="485"/>
    </location>
</feature>
<comment type="caution">
    <text evidence="9">The sequence shown here is derived from an EMBL/GenBank/DDBJ whole genome shotgun (WGS) entry which is preliminary data.</text>
</comment>
<feature type="transmembrane region" description="Helical" evidence="6">
    <location>
        <begin position="12"/>
        <end position="42"/>
    </location>
</feature>
<comment type="subcellular location">
    <subcellularLocation>
        <location evidence="1">Cell membrane</location>
        <topology evidence="1">Multi-pass membrane protein</topology>
    </subcellularLocation>
</comment>
<feature type="transmembrane region" description="Helical" evidence="6">
    <location>
        <begin position="54"/>
        <end position="73"/>
    </location>
</feature>
<sequence>MLTRADLRTVPAAAVLWTLAVLGIACGIRAALLLLLALAALALCVAACLRRPGAITAVGAHLVLMGLGAALLLPGVDRHETTVLTLEDASATGRIVELEAVATGDSQESSSALPGAEDRRQVMVRLRPGPARIGSEEAALPASTRMLVTGGKDLLDPVHDHDVIRVRARVAQTDGIVILAAARVDVLEAAHGPGQHVRKTARDLTASLPDDEAALSRGMTTGDTSGMSTETEEIMRRAGISHLVAVSGANIALVLGAVLVPALLLGVPRRPRVAAAAVAGAAYVALVGDEPSALRAATMAAPLLAARFMGVRASPVASLGAAIALWSCLDPATAASAGFLLSALATAAILVLAPAMANAAVSISGERIPRTWALLLAVPLAAQLACTPVLVLLTPEVSVWAVPVNMAVAPIVGPATIIGMIATLIGPAAPALATPLWHLTAGGAHLVILVARTADALPGSRIAVPEGAWGAVLALLAIALVVAGVLGHRSRIVRFVLAAVLVGVLAPPLAQRLPVPGVGTDDWRVAACAVGQGDAVLLRERPEDADLALGSPGDGEPATVLVDTGPDPDALRSCLDRLHVTRIDLLVLTHPHADHVGGIGALTGERTPTAQWVCPLPEALSKTVPDVPVTPVAAGMTQTEGSLGLDVLWPASADDARQASHLETGGEGDDFNDCSVVVRATWPDGVSYVGLGDLEPVGQARLLATRPGPATIVKTAHHGSKRQTAGLYDALSPQVMLFTVGKDNTFGHPSPQTLSIAERLGARSARTDVDGTVLLPVDDPLSPRGVGPAG</sequence>
<keyword evidence="3 6" id="KW-0812">Transmembrane</keyword>
<evidence type="ECO:0000256" key="4">
    <source>
        <dbReference type="ARBA" id="ARBA00022989"/>
    </source>
</evidence>
<name>A0ABS1B6A0_9MICO</name>
<evidence type="ECO:0000256" key="5">
    <source>
        <dbReference type="ARBA" id="ARBA00023136"/>
    </source>
</evidence>
<dbReference type="EMBL" id="JAEDAJ010000001">
    <property type="protein sequence ID" value="MBK0330169.1"/>
    <property type="molecule type" value="Genomic_DNA"/>
</dbReference>
<feature type="transmembrane region" description="Helical" evidence="6">
    <location>
        <begin position="339"/>
        <end position="361"/>
    </location>
</feature>
<feature type="domain" description="ComEC/Rec2-related protein" evidence="8">
    <location>
        <begin position="219"/>
        <end position="483"/>
    </location>
</feature>
<accession>A0ABS1B6A0</accession>
<dbReference type="SUPFAM" id="SSF56281">
    <property type="entry name" value="Metallo-hydrolase/oxidoreductase"/>
    <property type="match status" value="1"/>
</dbReference>
<dbReference type="InterPro" id="IPR052159">
    <property type="entry name" value="Competence_DNA_uptake"/>
</dbReference>
<dbReference type="Proteomes" id="UP000612352">
    <property type="component" value="Unassembled WGS sequence"/>
</dbReference>
<dbReference type="PANTHER" id="PTHR30619">
    <property type="entry name" value="DNA INTERNALIZATION/COMPETENCE PROTEIN COMEC/REC2"/>
    <property type="match status" value="1"/>
</dbReference>
<dbReference type="InterPro" id="IPR036866">
    <property type="entry name" value="RibonucZ/Hydroxyglut_hydro"/>
</dbReference>
<feature type="transmembrane region" description="Helical" evidence="6">
    <location>
        <begin position="243"/>
        <end position="265"/>
    </location>
</feature>
<dbReference type="NCBIfam" id="TIGR00360">
    <property type="entry name" value="ComEC_N-term"/>
    <property type="match status" value="1"/>
</dbReference>
<evidence type="ECO:0000256" key="1">
    <source>
        <dbReference type="ARBA" id="ARBA00004651"/>
    </source>
</evidence>
<feature type="transmembrane region" description="Helical" evidence="6">
    <location>
        <begin position="309"/>
        <end position="327"/>
    </location>
</feature>
<dbReference type="Gene3D" id="3.60.15.10">
    <property type="entry name" value="Ribonuclease Z/Hydroxyacylglutathione hydrolase-like"/>
    <property type="match status" value="1"/>
</dbReference>
<dbReference type="Pfam" id="PF03772">
    <property type="entry name" value="Competence"/>
    <property type="match status" value="1"/>
</dbReference>
<keyword evidence="2" id="KW-1003">Cell membrane</keyword>
<evidence type="ECO:0000259" key="7">
    <source>
        <dbReference type="Pfam" id="PF00753"/>
    </source>
</evidence>
<dbReference type="RefSeq" id="WP_200500818.1">
    <property type="nucleotide sequence ID" value="NZ_JAEDAJ010000001.1"/>
</dbReference>
<evidence type="ECO:0000313" key="9">
    <source>
        <dbReference type="EMBL" id="MBK0330169.1"/>
    </source>
</evidence>
<feature type="transmembrane region" description="Helical" evidence="6">
    <location>
        <begin position="492"/>
        <end position="510"/>
    </location>
</feature>
<dbReference type="InterPro" id="IPR004477">
    <property type="entry name" value="ComEC_N"/>
</dbReference>
<reference evidence="9 10" key="1">
    <citation type="submission" date="2020-12" db="EMBL/GenBank/DDBJ databases">
        <title>Brachybacterium sp. MASK1Z-5, whole genome shotgun sequence.</title>
        <authorList>
            <person name="Tuo L."/>
        </authorList>
    </citation>
    <scope>NUCLEOTIDE SEQUENCE [LARGE SCALE GENOMIC DNA]</scope>
    <source>
        <strain evidence="9 10">MASK1Z-5</strain>
    </source>
</reference>
<evidence type="ECO:0000256" key="2">
    <source>
        <dbReference type="ARBA" id="ARBA00022475"/>
    </source>
</evidence>
<keyword evidence="5 6" id="KW-0472">Membrane</keyword>
<feature type="transmembrane region" description="Helical" evidence="6">
    <location>
        <begin position="399"/>
        <end position="424"/>
    </location>
</feature>
<organism evidence="9 10">
    <name type="scientific">Brachybacterium halotolerans</name>
    <dbReference type="NCBI Taxonomy" id="2795215"/>
    <lineage>
        <taxon>Bacteria</taxon>
        <taxon>Bacillati</taxon>
        <taxon>Actinomycetota</taxon>
        <taxon>Actinomycetes</taxon>
        <taxon>Micrococcales</taxon>
        <taxon>Dermabacteraceae</taxon>
        <taxon>Brachybacterium</taxon>
    </lineage>
</organism>
<proteinExistence type="predicted"/>
<keyword evidence="4 6" id="KW-1133">Transmembrane helix</keyword>
<dbReference type="PANTHER" id="PTHR30619:SF1">
    <property type="entry name" value="RECOMBINATION PROTEIN 2"/>
    <property type="match status" value="1"/>
</dbReference>
<dbReference type="Pfam" id="PF00753">
    <property type="entry name" value="Lactamase_B"/>
    <property type="match status" value="1"/>
</dbReference>
<feature type="domain" description="Metallo-beta-lactamase" evidence="7">
    <location>
        <begin position="558"/>
        <end position="606"/>
    </location>
</feature>